<dbReference type="Proteomes" id="UP000339690">
    <property type="component" value="Chromosome"/>
</dbReference>
<reference evidence="12 13" key="1">
    <citation type="submission" date="2019-11" db="EMBL/GenBank/DDBJ databases">
        <title>Gracilibacillus salitolerans sp. nov., a moderate halophile isolated from a saline soil in northwest China.</title>
        <authorList>
            <person name="Gan L."/>
        </authorList>
    </citation>
    <scope>NUCLEOTIDE SEQUENCE [LARGE SCALE GENOMIC DNA]</scope>
    <source>
        <strain evidence="12 13">SCU50</strain>
    </source>
</reference>
<gene>
    <name evidence="12" type="ORF">GI584_19640</name>
</gene>
<sequence length="520" mass="59853">MQYESLSEDIIINDEVQEGLKEFDDMSDLYKSSFLGELSNIVVSEIYNLKDLNNIHIRLPDGRTFYDLRYENYDESKIAHIMNEAEESSKNQYWTYIETRRGMQGIILGRWIKDKENIDENLGYLLIVIDEPVFAKKVYGNINLGGGSQLFITDEDGLVVSDWNSKYQKGTDSLHVDLISKITNNRTSKTFEATLNQEKYLVSSAHIRTPDWYFLGLIPFEYINSESRDVFQGVLIFILMTIAISVSISLLIFFSIIKPMQQLVLFAERVSIGDFKAELSDNSEDEMGKLSVSINRMVSQLKNLIIKTEEDQKIKRQTELKMLQAQINPHFLFNTLNSFKWVAMLSRNKTLQNGLEALSVLLRNTIIHKDNLLTIQEEVENLYHYGTIQKVRYGDSFSLNVDIEKGLEHYHILKFILQPIVENSIIHGTEEDINKTEILVNINIKNEKLHIVINDNGKGFDMNTIETQKRDSNKLSGIGIDNVNERIKMNYGTEYGLTVHSELGKGTTTTIVLPIFRLKE</sequence>
<dbReference type="Pfam" id="PF06580">
    <property type="entry name" value="His_kinase"/>
    <property type="match status" value="1"/>
</dbReference>
<feature type="domain" description="HAMP" evidence="11">
    <location>
        <begin position="254"/>
        <end position="306"/>
    </location>
</feature>
<dbReference type="GO" id="GO:0000155">
    <property type="term" value="F:phosphorelay sensor kinase activity"/>
    <property type="evidence" value="ECO:0007669"/>
    <property type="project" value="InterPro"/>
</dbReference>
<feature type="transmembrane region" description="Helical" evidence="10">
    <location>
        <begin position="234"/>
        <end position="257"/>
    </location>
</feature>
<evidence type="ECO:0000259" key="11">
    <source>
        <dbReference type="PROSITE" id="PS50885"/>
    </source>
</evidence>
<comment type="subcellular location">
    <subcellularLocation>
        <location evidence="2">Cell membrane</location>
        <topology evidence="2">Multi-pass membrane protein</topology>
    </subcellularLocation>
</comment>
<name>A0A5Q2TQ13_9BACI</name>
<dbReference type="PANTHER" id="PTHR34220">
    <property type="entry name" value="SENSOR HISTIDINE KINASE YPDA"/>
    <property type="match status" value="1"/>
</dbReference>
<dbReference type="CDD" id="cd06225">
    <property type="entry name" value="HAMP"/>
    <property type="match status" value="1"/>
</dbReference>
<keyword evidence="8" id="KW-0902">Two-component regulatory system</keyword>
<protein>
    <recommendedName>
        <fullName evidence="3">histidine kinase</fullName>
        <ecNumber evidence="3">2.7.13.3</ecNumber>
    </recommendedName>
</protein>
<dbReference type="InterPro" id="IPR010559">
    <property type="entry name" value="Sig_transdc_His_kin_internal"/>
</dbReference>
<keyword evidence="10" id="KW-1133">Transmembrane helix</keyword>
<dbReference type="KEGG" id="grc:GI584_19640"/>
<dbReference type="GO" id="GO:0005886">
    <property type="term" value="C:plasma membrane"/>
    <property type="evidence" value="ECO:0007669"/>
    <property type="project" value="UniProtKB-SubCell"/>
</dbReference>
<dbReference type="CDD" id="cd18774">
    <property type="entry name" value="PDC2_HK_sensor"/>
    <property type="match status" value="1"/>
</dbReference>
<organism evidence="12 13">
    <name type="scientific">Gracilibacillus salitolerans</name>
    <dbReference type="NCBI Taxonomy" id="2663022"/>
    <lineage>
        <taxon>Bacteria</taxon>
        <taxon>Bacillati</taxon>
        <taxon>Bacillota</taxon>
        <taxon>Bacilli</taxon>
        <taxon>Bacillales</taxon>
        <taxon>Bacillaceae</taxon>
        <taxon>Gracilibacillus</taxon>
    </lineage>
</organism>
<evidence type="ECO:0000256" key="3">
    <source>
        <dbReference type="ARBA" id="ARBA00012438"/>
    </source>
</evidence>
<evidence type="ECO:0000256" key="9">
    <source>
        <dbReference type="ARBA" id="ARBA00023136"/>
    </source>
</evidence>
<evidence type="ECO:0000256" key="1">
    <source>
        <dbReference type="ARBA" id="ARBA00000085"/>
    </source>
</evidence>
<keyword evidence="5" id="KW-0597">Phosphoprotein</keyword>
<evidence type="ECO:0000256" key="10">
    <source>
        <dbReference type="SAM" id="Phobius"/>
    </source>
</evidence>
<dbReference type="Gene3D" id="6.10.340.10">
    <property type="match status" value="1"/>
</dbReference>
<dbReference type="InterPro" id="IPR050640">
    <property type="entry name" value="Bact_2-comp_sensor_kinase"/>
</dbReference>
<evidence type="ECO:0000256" key="8">
    <source>
        <dbReference type="ARBA" id="ARBA00023012"/>
    </source>
</evidence>
<comment type="catalytic activity">
    <reaction evidence="1">
        <text>ATP + protein L-histidine = ADP + protein N-phospho-L-histidine.</text>
        <dbReference type="EC" id="2.7.13.3"/>
    </reaction>
</comment>
<evidence type="ECO:0000256" key="5">
    <source>
        <dbReference type="ARBA" id="ARBA00022553"/>
    </source>
</evidence>
<keyword evidence="6" id="KW-0808">Transferase</keyword>
<evidence type="ECO:0000256" key="6">
    <source>
        <dbReference type="ARBA" id="ARBA00022679"/>
    </source>
</evidence>
<evidence type="ECO:0000256" key="2">
    <source>
        <dbReference type="ARBA" id="ARBA00004651"/>
    </source>
</evidence>
<evidence type="ECO:0000256" key="4">
    <source>
        <dbReference type="ARBA" id="ARBA00022475"/>
    </source>
</evidence>
<dbReference type="Gene3D" id="3.30.565.10">
    <property type="entry name" value="Histidine kinase-like ATPase, C-terminal domain"/>
    <property type="match status" value="1"/>
</dbReference>
<evidence type="ECO:0000313" key="13">
    <source>
        <dbReference type="Proteomes" id="UP000339690"/>
    </source>
</evidence>
<keyword evidence="9 10" id="KW-0472">Membrane</keyword>
<dbReference type="SUPFAM" id="SSF158472">
    <property type="entry name" value="HAMP domain-like"/>
    <property type="match status" value="1"/>
</dbReference>
<evidence type="ECO:0000313" key="12">
    <source>
        <dbReference type="EMBL" id="QGH36123.1"/>
    </source>
</evidence>
<dbReference type="InterPro" id="IPR004358">
    <property type="entry name" value="Sig_transdc_His_kin-like_C"/>
</dbReference>
<dbReference type="PRINTS" id="PR00344">
    <property type="entry name" value="BCTRLSENSOR"/>
</dbReference>
<dbReference type="InterPro" id="IPR003660">
    <property type="entry name" value="HAMP_dom"/>
</dbReference>
<dbReference type="PROSITE" id="PS50885">
    <property type="entry name" value="HAMP"/>
    <property type="match status" value="1"/>
</dbReference>
<keyword evidence="10" id="KW-0812">Transmembrane</keyword>
<keyword evidence="4" id="KW-1003">Cell membrane</keyword>
<dbReference type="SUPFAM" id="SSF55874">
    <property type="entry name" value="ATPase domain of HSP90 chaperone/DNA topoisomerase II/histidine kinase"/>
    <property type="match status" value="1"/>
</dbReference>
<keyword evidence="13" id="KW-1185">Reference proteome</keyword>
<dbReference type="Pfam" id="PF00672">
    <property type="entry name" value="HAMP"/>
    <property type="match status" value="1"/>
</dbReference>
<dbReference type="SMART" id="SM00304">
    <property type="entry name" value="HAMP"/>
    <property type="match status" value="1"/>
</dbReference>
<accession>A0A5Q2TQ13</accession>
<evidence type="ECO:0000256" key="7">
    <source>
        <dbReference type="ARBA" id="ARBA00022777"/>
    </source>
</evidence>
<dbReference type="Pfam" id="PF02518">
    <property type="entry name" value="HATPase_c"/>
    <property type="match status" value="1"/>
</dbReference>
<proteinExistence type="predicted"/>
<dbReference type="SMART" id="SM00387">
    <property type="entry name" value="HATPase_c"/>
    <property type="match status" value="1"/>
</dbReference>
<dbReference type="EC" id="2.7.13.3" evidence="3"/>
<dbReference type="EMBL" id="CP045915">
    <property type="protein sequence ID" value="QGH36123.1"/>
    <property type="molecule type" value="Genomic_DNA"/>
</dbReference>
<keyword evidence="7" id="KW-0418">Kinase</keyword>
<dbReference type="PANTHER" id="PTHR34220:SF7">
    <property type="entry name" value="SENSOR HISTIDINE KINASE YPDA"/>
    <property type="match status" value="1"/>
</dbReference>
<dbReference type="InterPro" id="IPR036890">
    <property type="entry name" value="HATPase_C_sf"/>
</dbReference>
<dbReference type="InterPro" id="IPR003594">
    <property type="entry name" value="HATPase_dom"/>
</dbReference>
<dbReference type="Gene3D" id="3.30.450.20">
    <property type="entry name" value="PAS domain"/>
    <property type="match status" value="1"/>
</dbReference>
<dbReference type="AlphaFoldDB" id="A0A5Q2TQ13"/>